<accession>A0A6G1I668</accession>
<proteinExistence type="predicted"/>
<dbReference type="InterPro" id="IPR024388">
    <property type="entry name" value="Ribosomal_mL58"/>
</dbReference>
<dbReference type="GO" id="GO:0005762">
    <property type="term" value="C:mitochondrial large ribosomal subunit"/>
    <property type="evidence" value="ECO:0007669"/>
    <property type="project" value="TreeGrafter"/>
</dbReference>
<organism evidence="1 2">
    <name type="scientific">Trichodelitschia bisporula</name>
    <dbReference type="NCBI Taxonomy" id="703511"/>
    <lineage>
        <taxon>Eukaryota</taxon>
        <taxon>Fungi</taxon>
        <taxon>Dikarya</taxon>
        <taxon>Ascomycota</taxon>
        <taxon>Pezizomycotina</taxon>
        <taxon>Dothideomycetes</taxon>
        <taxon>Dothideomycetes incertae sedis</taxon>
        <taxon>Phaeotrichales</taxon>
        <taxon>Phaeotrichaceae</taxon>
        <taxon>Trichodelitschia</taxon>
    </lineage>
</organism>
<evidence type="ECO:0000313" key="1">
    <source>
        <dbReference type="EMBL" id="KAF2403793.1"/>
    </source>
</evidence>
<evidence type="ECO:0008006" key="3">
    <source>
        <dbReference type="Google" id="ProtNLM"/>
    </source>
</evidence>
<keyword evidence="2" id="KW-1185">Reference proteome</keyword>
<protein>
    <recommendedName>
        <fullName evidence="3">60S ribosomal protein L20</fullName>
    </recommendedName>
</protein>
<evidence type="ECO:0000313" key="2">
    <source>
        <dbReference type="Proteomes" id="UP000799640"/>
    </source>
</evidence>
<dbReference type="PANTHER" id="PTHR28266:SF1">
    <property type="entry name" value="LARGE RIBOSOMAL SUBUNIT PROTEIN ML58"/>
    <property type="match status" value="1"/>
</dbReference>
<dbReference type="PANTHER" id="PTHR28266">
    <property type="entry name" value="54S RIBOSOMAL PROTEIN L20, MITOCHONDRIAL"/>
    <property type="match status" value="1"/>
</dbReference>
<sequence length="235" mass="26328">MSPNTLSRSVLHANCILQASKCSPLSKISVRHESSFRRHAKRLMIQPPPSFLANTSTPASTHVIFNPPPTTPNVYHTPLKFLPPDDMRRALYTSGPSLYTMTDAPKFTASPVVKPGTALHESTSTFPASLAPVLPAHAPLPPPIKEPSEKKYHLTPAEIAEIRSLRLSDPKQWTRNKLAEKFGCSEFFVSLIAKNKEAGLEAREKEDAIIAKWGPRRRQARLERRRRKELWGRDA</sequence>
<gene>
    <name evidence="1" type="ORF">EJ06DRAFT_527393</name>
</gene>
<name>A0A6G1I668_9PEZI</name>
<dbReference type="GO" id="GO:0003735">
    <property type="term" value="F:structural constituent of ribosome"/>
    <property type="evidence" value="ECO:0007669"/>
    <property type="project" value="TreeGrafter"/>
</dbReference>
<dbReference type="OrthoDB" id="6021263at2759"/>
<reference evidence="1" key="1">
    <citation type="journal article" date="2020" name="Stud. Mycol.">
        <title>101 Dothideomycetes genomes: a test case for predicting lifestyles and emergence of pathogens.</title>
        <authorList>
            <person name="Haridas S."/>
            <person name="Albert R."/>
            <person name="Binder M."/>
            <person name="Bloem J."/>
            <person name="Labutti K."/>
            <person name="Salamov A."/>
            <person name="Andreopoulos B."/>
            <person name="Baker S."/>
            <person name="Barry K."/>
            <person name="Bills G."/>
            <person name="Bluhm B."/>
            <person name="Cannon C."/>
            <person name="Castanera R."/>
            <person name="Culley D."/>
            <person name="Daum C."/>
            <person name="Ezra D."/>
            <person name="Gonzalez J."/>
            <person name="Henrissat B."/>
            <person name="Kuo A."/>
            <person name="Liang C."/>
            <person name="Lipzen A."/>
            <person name="Lutzoni F."/>
            <person name="Magnuson J."/>
            <person name="Mondo S."/>
            <person name="Nolan M."/>
            <person name="Ohm R."/>
            <person name="Pangilinan J."/>
            <person name="Park H.-J."/>
            <person name="Ramirez L."/>
            <person name="Alfaro M."/>
            <person name="Sun H."/>
            <person name="Tritt A."/>
            <person name="Yoshinaga Y."/>
            <person name="Zwiers L.-H."/>
            <person name="Turgeon B."/>
            <person name="Goodwin S."/>
            <person name="Spatafora J."/>
            <person name="Crous P."/>
            <person name="Grigoriev I."/>
        </authorList>
    </citation>
    <scope>NUCLEOTIDE SEQUENCE</scope>
    <source>
        <strain evidence="1">CBS 262.69</strain>
    </source>
</reference>
<dbReference type="AlphaFoldDB" id="A0A6G1I668"/>
<dbReference type="EMBL" id="ML996689">
    <property type="protein sequence ID" value="KAF2403793.1"/>
    <property type="molecule type" value="Genomic_DNA"/>
</dbReference>
<dbReference type="Pfam" id="PF12824">
    <property type="entry name" value="MRP-L20"/>
    <property type="match status" value="1"/>
</dbReference>
<dbReference type="Proteomes" id="UP000799640">
    <property type="component" value="Unassembled WGS sequence"/>
</dbReference>